<keyword evidence="3" id="KW-0808">Transferase</keyword>
<keyword evidence="4" id="KW-0732">Signal</keyword>
<keyword evidence="12" id="KW-0812">Transmembrane</keyword>
<evidence type="ECO:0000256" key="11">
    <source>
        <dbReference type="ARBA" id="ARBA00048679"/>
    </source>
</evidence>
<organism evidence="14">
    <name type="scientific">Sesamum calycinum</name>
    <dbReference type="NCBI Taxonomy" id="2727403"/>
    <lineage>
        <taxon>Eukaryota</taxon>
        <taxon>Viridiplantae</taxon>
        <taxon>Streptophyta</taxon>
        <taxon>Embryophyta</taxon>
        <taxon>Tracheophyta</taxon>
        <taxon>Spermatophyta</taxon>
        <taxon>Magnoliopsida</taxon>
        <taxon>eudicotyledons</taxon>
        <taxon>Gunneridae</taxon>
        <taxon>Pentapetalae</taxon>
        <taxon>asterids</taxon>
        <taxon>lamiids</taxon>
        <taxon>Lamiales</taxon>
        <taxon>Pedaliaceae</taxon>
        <taxon>Sesamum</taxon>
    </lineage>
</organism>
<dbReference type="Gene3D" id="3.30.200.20">
    <property type="entry name" value="Phosphorylase Kinase, domain 1"/>
    <property type="match status" value="1"/>
</dbReference>
<dbReference type="EMBL" id="JACGWM010000281">
    <property type="protein sequence ID" value="KAL0308030.1"/>
    <property type="molecule type" value="Genomic_DNA"/>
</dbReference>
<evidence type="ECO:0000256" key="3">
    <source>
        <dbReference type="ARBA" id="ARBA00022679"/>
    </source>
</evidence>
<dbReference type="PANTHER" id="PTHR27002:SF214">
    <property type="entry name" value="RECEPTOR-LIKE SERINE_THREONINE-PROTEIN KINASE"/>
    <property type="match status" value="1"/>
</dbReference>
<feature type="transmembrane region" description="Helical" evidence="12">
    <location>
        <begin position="95"/>
        <end position="116"/>
    </location>
</feature>
<sequence>MCAQNPRDPCDGYGQCGPYGVCRIDRATNHEPQRMQAECLRNCICSAYANPYITNGGSGCLIWFGDLDTKRLFWDNDSVENYTVEGKENKRPIKLILISMVFGVLVSGFIMVVLYFNDKRKRRAARKEEEDLELPVFNWTTIVAATNNFSRENIIGEGGFGPVYRGNLSAEEEIAVKRLSRTSGQGLEEFKTEVILIAKLQHRNLVRLLGCCIEGEERMLIYEYLPNKSLDCFVFGTSFDILHLIVLLVNSIDFLRQMPHHKELKEQFCLNLKSLDFSWKEFQLCKKLLLSLELVQIRDPWHQDGVLIHKYPQGPMLIRILAEAAVAEEPKTYDHLFFASRTLENALHFLELRFHCIGHILLIGTTKSVG</sequence>
<evidence type="ECO:0000256" key="4">
    <source>
        <dbReference type="ARBA" id="ARBA00022729"/>
    </source>
</evidence>
<keyword evidence="7" id="KW-0067">ATP-binding</keyword>
<keyword evidence="5" id="KW-0547">Nucleotide-binding</keyword>
<dbReference type="PANTHER" id="PTHR27002">
    <property type="entry name" value="RECEPTOR-LIKE SERINE/THREONINE-PROTEIN KINASE SD1-8"/>
    <property type="match status" value="1"/>
</dbReference>
<dbReference type="PROSITE" id="PS50011">
    <property type="entry name" value="PROTEIN_KINASE_DOM"/>
    <property type="match status" value="1"/>
</dbReference>
<comment type="caution">
    <text evidence="14">The sequence shown here is derived from an EMBL/GenBank/DDBJ whole genome shotgun (WGS) entry which is preliminary data.</text>
</comment>
<dbReference type="InterPro" id="IPR011009">
    <property type="entry name" value="Kinase-like_dom_sf"/>
</dbReference>
<comment type="catalytic activity">
    <reaction evidence="11">
        <text>L-seryl-[protein] + ATP = O-phospho-L-seryl-[protein] + ADP + H(+)</text>
        <dbReference type="Rhea" id="RHEA:17989"/>
        <dbReference type="Rhea" id="RHEA-COMP:9863"/>
        <dbReference type="Rhea" id="RHEA-COMP:11604"/>
        <dbReference type="ChEBI" id="CHEBI:15378"/>
        <dbReference type="ChEBI" id="CHEBI:29999"/>
        <dbReference type="ChEBI" id="CHEBI:30616"/>
        <dbReference type="ChEBI" id="CHEBI:83421"/>
        <dbReference type="ChEBI" id="CHEBI:456216"/>
        <dbReference type="EC" id="2.7.11.1"/>
    </reaction>
</comment>
<keyword evidence="6 14" id="KW-0418">Kinase</keyword>
<evidence type="ECO:0000256" key="8">
    <source>
        <dbReference type="ARBA" id="ARBA00023157"/>
    </source>
</evidence>
<reference evidence="14" key="1">
    <citation type="submission" date="2020-06" db="EMBL/GenBank/DDBJ databases">
        <authorList>
            <person name="Li T."/>
            <person name="Hu X."/>
            <person name="Zhang T."/>
            <person name="Song X."/>
            <person name="Zhang H."/>
            <person name="Dai N."/>
            <person name="Sheng W."/>
            <person name="Hou X."/>
            <person name="Wei L."/>
        </authorList>
    </citation>
    <scope>NUCLEOTIDE SEQUENCE</scope>
    <source>
        <strain evidence="14">KEN8</strain>
        <tissue evidence="14">Leaf</tissue>
    </source>
</reference>
<dbReference type="AlphaFoldDB" id="A0AAW2KM73"/>
<accession>A0AAW2KM73</accession>
<keyword evidence="12" id="KW-0472">Membrane</keyword>
<name>A0AAW2KM73_9LAMI</name>
<dbReference type="EC" id="2.7.11.1" evidence="1"/>
<proteinExistence type="predicted"/>
<feature type="domain" description="Protein kinase" evidence="13">
    <location>
        <begin position="149"/>
        <end position="370"/>
    </location>
</feature>
<comment type="catalytic activity">
    <reaction evidence="10">
        <text>L-threonyl-[protein] + ATP = O-phospho-L-threonyl-[protein] + ADP + H(+)</text>
        <dbReference type="Rhea" id="RHEA:46608"/>
        <dbReference type="Rhea" id="RHEA-COMP:11060"/>
        <dbReference type="Rhea" id="RHEA-COMP:11605"/>
        <dbReference type="ChEBI" id="CHEBI:15378"/>
        <dbReference type="ChEBI" id="CHEBI:30013"/>
        <dbReference type="ChEBI" id="CHEBI:30616"/>
        <dbReference type="ChEBI" id="CHEBI:61977"/>
        <dbReference type="ChEBI" id="CHEBI:456216"/>
        <dbReference type="EC" id="2.7.11.1"/>
    </reaction>
</comment>
<dbReference type="GO" id="GO:0005524">
    <property type="term" value="F:ATP binding"/>
    <property type="evidence" value="ECO:0007669"/>
    <property type="project" value="UniProtKB-KW"/>
</dbReference>
<dbReference type="GO" id="GO:0005886">
    <property type="term" value="C:plasma membrane"/>
    <property type="evidence" value="ECO:0007669"/>
    <property type="project" value="TreeGrafter"/>
</dbReference>
<keyword evidence="2" id="KW-0723">Serine/threonine-protein kinase</keyword>
<evidence type="ECO:0000259" key="13">
    <source>
        <dbReference type="PROSITE" id="PS50011"/>
    </source>
</evidence>
<dbReference type="SUPFAM" id="SSF56112">
    <property type="entry name" value="Protein kinase-like (PK-like)"/>
    <property type="match status" value="1"/>
</dbReference>
<evidence type="ECO:0000313" key="14">
    <source>
        <dbReference type="EMBL" id="KAL0308030.1"/>
    </source>
</evidence>
<dbReference type="InterPro" id="IPR003609">
    <property type="entry name" value="Pan_app"/>
</dbReference>
<dbReference type="InterPro" id="IPR000719">
    <property type="entry name" value="Prot_kinase_dom"/>
</dbReference>
<evidence type="ECO:0000256" key="12">
    <source>
        <dbReference type="SAM" id="Phobius"/>
    </source>
</evidence>
<evidence type="ECO:0000256" key="1">
    <source>
        <dbReference type="ARBA" id="ARBA00012513"/>
    </source>
</evidence>
<evidence type="ECO:0000256" key="2">
    <source>
        <dbReference type="ARBA" id="ARBA00022527"/>
    </source>
</evidence>
<gene>
    <name evidence="14" type="ORF">Scaly_2558000</name>
</gene>
<keyword evidence="9" id="KW-0325">Glycoprotein</keyword>
<reference evidence="14" key="2">
    <citation type="journal article" date="2024" name="Plant">
        <title>Genomic evolution and insights into agronomic trait innovations of Sesamum species.</title>
        <authorList>
            <person name="Miao H."/>
            <person name="Wang L."/>
            <person name="Qu L."/>
            <person name="Liu H."/>
            <person name="Sun Y."/>
            <person name="Le M."/>
            <person name="Wang Q."/>
            <person name="Wei S."/>
            <person name="Zheng Y."/>
            <person name="Lin W."/>
            <person name="Duan Y."/>
            <person name="Cao H."/>
            <person name="Xiong S."/>
            <person name="Wang X."/>
            <person name="Wei L."/>
            <person name="Li C."/>
            <person name="Ma Q."/>
            <person name="Ju M."/>
            <person name="Zhao R."/>
            <person name="Li G."/>
            <person name="Mu C."/>
            <person name="Tian Q."/>
            <person name="Mei H."/>
            <person name="Zhang T."/>
            <person name="Gao T."/>
            <person name="Zhang H."/>
        </authorList>
    </citation>
    <scope>NUCLEOTIDE SEQUENCE</scope>
    <source>
        <strain evidence="14">KEN8</strain>
    </source>
</reference>
<protein>
    <recommendedName>
        <fullName evidence="1">non-specific serine/threonine protein kinase</fullName>
        <ecNumber evidence="1">2.7.11.1</ecNumber>
    </recommendedName>
</protein>
<evidence type="ECO:0000256" key="10">
    <source>
        <dbReference type="ARBA" id="ARBA00047899"/>
    </source>
</evidence>
<evidence type="ECO:0000256" key="9">
    <source>
        <dbReference type="ARBA" id="ARBA00023180"/>
    </source>
</evidence>
<dbReference type="GO" id="GO:0004674">
    <property type="term" value="F:protein serine/threonine kinase activity"/>
    <property type="evidence" value="ECO:0007669"/>
    <property type="project" value="UniProtKB-KW"/>
</dbReference>
<keyword evidence="12" id="KW-1133">Transmembrane helix</keyword>
<keyword evidence="8" id="KW-1015">Disulfide bond</keyword>
<evidence type="ECO:0000256" key="5">
    <source>
        <dbReference type="ARBA" id="ARBA00022741"/>
    </source>
</evidence>
<dbReference type="Pfam" id="PF08276">
    <property type="entry name" value="PAN_2"/>
    <property type="match status" value="1"/>
</dbReference>
<evidence type="ECO:0000256" key="6">
    <source>
        <dbReference type="ARBA" id="ARBA00022777"/>
    </source>
</evidence>
<dbReference type="InterPro" id="IPR001245">
    <property type="entry name" value="Ser-Thr/Tyr_kinase_cat_dom"/>
</dbReference>
<dbReference type="Pfam" id="PF07714">
    <property type="entry name" value="PK_Tyr_Ser-Thr"/>
    <property type="match status" value="1"/>
</dbReference>
<dbReference type="FunFam" id="3.30.200.20:FF:000195">
    <property type="entry name" value="G-type lectin S-receptor-like serine/threonine-protein kinase"/>
    <property type="match status" value="1"/>
</dbReference>
<evidence type="ECO:0000256" key="7">
    <source>
        <dbReference type="ARBA" id="ARBA00022840"/>
    </source>
</evidence>